<keyword evidence="3" id="KW-1185">Reference proteome</keyword>
<name>A0A4D6LFR4_VIGUN</name>
<protein>
    <submittedName>
        <fullName evidence="2">Uncharacterized protein</fullName>
    </submittedName>
</protein>
<sequence length="115" mass="12849">MEAIMKPSMHSREQTTTMSYTCEGQIQTTLQQRDTTARSGRSTPPKSPRRGRSSGVAPRLPSRTLRRLYNAVIKTPKFVRGTIILDVIPYIEKVQDKAESQQPTSSDGSNLRGNN</sequence>
<feature type="region of interest" description="Disordered" evidence="1">
    <location>
        <begin position="1"/>
        <end position="61"/>
    </location>
</feature>
<proteinExistence type="predicted"/>
<feature type="compositionally biased region" description="Polar residues" evidence="1">
    <location>
        <begin position="14"/>
        <end position="44"/>
    </location>
</feature>
<dbReference type="Proteomes" id="UP000501690">
    <property type="component" value="Linkage Group LG3"/>
</dbReference>
<evidence type="ECO:0000313" key="3">
    <source>
        <dbReference type="Proteomes" id="UP000501690"/>
    </source>
</evidence>
<evidence type="ECO:0000313" key="2">
    <source>
        <dbReference type="EMBL" id="QCD87417.1"/>
    </source>
</evidence>
<dbReference type="EMBL" id="CP039347">
    <property type="protein sequence ID" value="QCD87417.1"/>
    <property type="molecule type" value="Genomic_DNA"/>
</dbReference>
<gene>
    <name evidence="2" type="ORF">DEO72_LG3g1953</name>
</gene>
<feature type="region of interest" description="Disordered" evidence="1">
    <location>
        <begin position="95"/>
        <end position="115"/>
    </location>
</feature>
<dbReference type="AlphaFoldDB" id="A0A4D6LFR4"/>
<reference evidence="2 3" key="1">
    <citation type="submission" date="2019-04" db="EMBL/GenBank/DDBJ databases">
        <title>An improved genome assembly and genetic linkage map for asparagus bean, Vigna unguiculata ssp. sesquipedialis.</title>
        <authorList>
            <person name="Xia Q."/>
            <person name="Zhang R."/>
            <person name="Dong Y."/>
        </authorList>
    </citation>
    <scope>NUCLEOTIDE SEQUENCE [LARGE SCALE GENOMIC DNA]</scope>
    <source>
        <tissue evidence="2">Leaf</tissue>
    </source>
</reference>
<organism evidence="2 3">
    <name type="scientific">Vigna unguiculata</name>
    <name type="common">Cowpea</name>
    <dbReference type="NCBI Taxonomy" id="3917"/>
    <lineage>
        <taxon>Eukaryota</taxon>
        <taxon>Viridiplantae</taxon>
        <taxon>Streptophyta</taxon>
        <taxon>Embryophyta</taxon>
        <taxon>Tracheophyta</taxon>
        <taxon>Spermatophyta</taxon>
        <taxon>Magnoliopsida</taxon>
        <taxon>eudicotyledons</taxon>
        <taxon>Gunneridae</taxon>
        <taxon>Pentapetalae</taxon>
        <taxon>rosids</taxon>
        <taxon>fabids</taxon>
        <taxon>Fabales</taxon>
        <taxon>Fabaceae</taxon>
        <taxon>Papilionoideae</taxon>
        <taxon>50 kb inversion clade</taxon>
        <taxon>NPAAA clade</taxon>
        <taxon>indigoferoid/millettioid clade</taxon>
        <taxon>Phaseoleae</taxon>
        <taxon>Vigna</taxon>
    </lineage>
</organism>
<accession>A0A4D6LFR4</accession>
<feature type="compositionally biased region" description="Polar residues" evidence="1">
    <location>
        <begin position="100"/>
        <end position="115"/>
    </location>
</feature>
<evidence type="ECO:0000256" key="1">
    <source>
        <dbReference type="SAM" id="MobiDB-lite"/>
    </source>
</evidence>